<sequence length="113" mass="14000">MDMEVENNIYQEEGDNRNVKCRLVNNHNKRTNQVESFQRDCQIQKRKEQTYKDNVNYNDIEQQKFAKNLQQQERKLKLRQKRMQKQIDYKQDEEKMQAKPKRKVKNQQPDRQI</sequence>
<reference evidence="2" key="1">
    <citation type="submission" date="2021-01" db="EMBL/GenBank/DDBJ databases">
        <authorList>
            <consortium name="Genoscope - CEA"/>
            <person name="William W."/>
        </authorList>
    </citation>
    <scope>NUCLEOTIDE SEQUENCE</scope>
</reference>
<evidence type="ECO:0000313" key="3">
    <source>
        <dbReference type="Proteomes" id="UP000692954"/>
    </source>
</evidence>
<gene>
    <name evidence="2" type="ORF">PSON_ATCC_30995.1.T1170105</name>
</gene>
<keyword evidence="3" id="KW-1185">Reference proteome</keyword>
<dbReference type="AlphaFoldDB" id="A0A8S1QUT7"/>
<organism evidence="2 3">
    <name type="scientific">Paramecium sonneborni</name>
    <dbReference type="NCBI Taxonomy" id="65129"/>
    <lineage>
        <taxon>Eukaryota</taxon>
        <taxon>Sar</taxon>
        <taxon>Alveolata</taxon>
        <taxon>Ciliophora</taxon>
        <taxon>Intramacronucleata</taxon>
        <taxon>Oligohymenophorea</taxon>
        <taxon>Peniculida</taxon>
        <taxon>Parameciidae</taxon>
        <taxon>Paramecium</taxon>
    </lineage>
</organism>
<comment type="caution">
    <text evidence="2">The sequence shown here is derived from an EMBL/GenBank/DDBJ whole genome shotgun (WGS) entry which is preliminary data.</text>
</comment>
<feature type="region of interest" description="Disordered" evidence="1">
    <location>
        <begin position="77"/>
        <end position="113"/>
    </location>
</feature>
<dbReference type="Proteomes" id="UP000692954">
    <property type="component" value="Unassembled WGS sequence"/>
</dbReference>
<dbReference type="EMBL" id="CAJJDN010000117">
    <property type="protein sequence ID" value="CAD8118447.1"/>
    <property type="molecule type" value="Genomic_DNA"/>
</dbReference>
<name>A0A8S1QUT7_9CILI</name>
<feature type="compositionally biased region" description="Basic and acidic residues" evidence="1">
    <location>
        <begin position="85"/>
        <end position="97"/>
    </location>
</feature>
<dbReference type="OrthoDB" id="309075at2759"/>
<protein>
    <submittedName>
        <fullName evidence="2">Uncharacterized protein</fullName>
    </submittedName>
</protein>
<evidence type="ECO:0000256" key="1">
    <source>
        <dbReference type="SAM" id="MobiDB-lite"/>
    </source>
</evidence>
<accession>A0A8S1QUT7</accession>
<evidence type="ECO:0000313" key="2">
    <source>
        <dbReference type="EMBL" id="CAD8118447.1"/>
    </source>
</evidence>
<proteinExistence type="predicted"/>